<dbReference type="EMBL" id="SBIP01000006">
    <property type="protein sequence ID" value="RWX74783.1"/>
    <property type="molecule type" value="Genomic_DNA"/>
</dbReference>
<dbReference type="PANTHER" id="PTHR44051:SF19">
    <property type="entry name" value="DISULFIDE-BOND OXIDOREDUCTASE YFCG"/>
    <property type="match status" value="1"/>
</dbReference>
<dbReference type="InterPro" id="IPR040079">
    <property type="entry name" value="Glutathione_S-Trfase"/>
</dbReference>
<dbReference type="PANTHER" id="PTHR44051">
    <property type="entry name" value="GLUTATHIONE S-TRANSFERASE-RELATED"/>
    <property type="match status" value="1"/>
</dbReference>
<proteinExistence type="inferred from homology"/>
<dbReference type="CDD" id="cd03047">
    <property type="entry name" value="GST_N_2"/>
    <property type="match status" value="1"/>
</dbReference>
<feature type="chain" id="PRO_5018722106" evidence="3">
    <location>
        <begin position="23"/>
        <end position="200"/>
    </location>
</feature>
<feature type="signal peptide" evidence="3">
    <location>
        <begin position="1"/>
        <end position="22"/>
    </location>
</feature>
<protein>
    <submittedName>
        <fullName evidence="5">Glutathione S-transferase family protein</fullName>
    </submittedName>
</protein>
<evidence type="ECO:0000259" key="4">
    <source>
        <dbReference type="PROSITE" id="PS50404"/>
    </source>
</evidence>
<dbReference type="PROSITE" id="PS50404">
    <property type="entry name" value="GST_NTER"/>
    <property type="match status" value="1"/>
</dbReference>
<dbReference type="RefSeq" id="WP_128445444.1">
    <property type="nucleotide sequence ID" value="NZ_SBIP01000006.1"/>
</dbReference>
<evidence type="ECO:0000256" key="2">
    <source>
        <dbReference type="ARBA" id="ARBA00022679"/>
    </source>
</evidence>
<keyword evidence="3" id="KW-0732">Signal</keyword>
<dbReference type="Gene3D" id="3.40.30.10">
    <property type="entry name" value="Glutaredoxin"/>
    <property type="match status" value="1"/>
</dbReference>
<dbReference type="Proteomes" id="UP000287687">
    <property type="component" value="Unassembled WGS sequence"/>
</dbReference>
<dbReference type="InterPro" id="IPR004045">
    <property type="entry name" value="Glutathione_S-Trfase_N"/>
</dbReference>
<evidence type="ECO:0000313" key="6">
    <source>
        <dbReference type="Proteomes" id="UP000287687"/>
    </source>
</evidence>
<evidence type="ECO:0000256" key="3">
    <source>
        <dbReference type="SAM" id="SignalP"/>
    </source>
</evidence>
<keyword evidence="2 5" id="KW-0808">Transferase</keyword>
<name>A0A3S3VHN8_9HYPH</name>
<dbReference type="InterPro" id="IPR036249">
    <property type="entry name" value="Thioredoxin-like_sf"/>
</dbReference>
<keyword evidence="6" id="KW-1185">Reference proteome</keyword>
<feature type="domain" description="GST N-terminal" evidence="4">
    <location>
        <begin position="38"/>
        <end position="119"/>
    </location>
</feature>
<gene>
    <name evidence="5" type="ORF">EPK99_23045</name>
</gene>
<evidence type="ECO:0000313" key="5">
    <source>
        <dbReference type="EMBL" id="RWX74783.1"/>
    </source>
</evidence>
<organism evidence="5 6">
    <name type="scientific">Neorhizobium lilium</name>
    <dbReference type="NCBI Taxonomy" id="2503024"/>
    <lineage>
        <taxon>Bacteria</taxon>
        <taxon>Pseudomonadati</taxon>
        <taxon>Pseudomonadota</taxon>
        <taxon>Alphaproteobacteria</taxon>
        <taxon>Hyphomicrobiales</taxon>
        <taxon>Rhizobiaceae</taxon>
        <taxon>Rhizobium/Agrobacterium group</taxon>
        <taxon>Neorhizobium</taxon>
    </lineage>
</organism>
<dbReference type="AlphaFoldDB" id="A0A3S3VHN8"/>
<dbReference type="OrthoDB" id="9810080at2"/>
<dbReference type="SFLD" id="SFLDS00019">
    <property type="entry name" value="Glutathione_Transferase_(cytos"/>
    <property type="match status" value="1"/>
</dbReference>
<comment type="caution">
    <text evidence="5">The sequence shown here is derived from an EMBL/GenBank/DDBJ whole genome shotgun (WGS) entry which is preliminary data.</text>
</comment>
<sequence length="200" mass="21854">MWCSRSCLLLPCSTCSAFVSRAGPTALSQSIIIRKEVKHDHRIRSPNSSNVAKVMWALGELGLEHQRTDVAGPFGQNREPAYLAMNPNGLIPVLVDGDDVLWESNAIFRYLAARYGDGKLWSSNAGERARSDRWMDWGSLTFFLKVLTLMRSAEGAEREAAIAELIEPCAIIDAALGMHSFLAGDQLSIGDLGSGLTTTR</sequence>
<dbReference type="Gene3D" id="1.20.1050.10">
    <property type="match status" value="1"/>
</dbReference>
<dbReference type="InterPro" id="IPR036282">
    <property type="entry name" value="Glutathione-S-Trfase_C_sf"/>
</dbReference>
<dbReference type="Pfam" id="PF13409">
    <property type="entry name" value="GST_N_2"/>
    <property type="match status" value="1"/>
</dbReference>
<dbReference type="FunFam" id="3.40.30.10:FF:000039">
    <property type="entry name" value="Glutathione S-transferase domain"/>
    <property type="match status" value="1"/>
</dbReference>
<dbReference type="SFLD" id="SFLDG00358">
    <property type="entry name" value="Main_(cytGST)"/>
    <property type="match status" value="1"/>
</dbReference>
<comment type="similarity">
    <text evidence="1">Belongs to the GST superfamily.</text>
</comment>
<reference evidence="5 6" key="1">
    <citation type="submission" date="2019-01" db="EMBL/GenBank/DDBJ databases">
        <title>The draft genome of Rhizobium sp. 24NR.</title>
        <authorList>
            <person name="Liu L."/>
            <person name="Liang L."/>
            <person name="Shi S."/>
            <person name="Xu L."/>
            <person name="Wang X."/>
            <person name="Li L."/>
            <person name="Zhang X."/>
        </authorList>
    </citation>
    <scope>NUCLEOTIDE SEQUENCE [LARGE SCALE GENOMIC DNA]</scope>
    <source>
        <strain evidence="5 6">24NR</strain>
    </source>
</reference>
<accession>A0A3S3VHN8</accession>
<dbReference type="SUPFAM" id="SSF52833">
    <property type="entry name" value="Thioredoxin-like"/>
    <property type="match status" value="1"/>
</dbReference>
<dbReference type="SUPFAM" id="SSF47616">
    <property type="entry name" value="GST C-terminal domain-like"/>
    <property type="match status" value="1"/>
</dbReference>
<dbReference type="GO" id="GO:0016740">
    <property type="term" value="F:transferase activity"/>
    <property type="evidence" value="ECO:0007669"/>
    <property type="project" value="UniProtKB-KW"/>
</dbReference>
<evidence type="ECO:0000256" key="1">
    <source>
        <dbReference type="ARBA" id="ARBA00007409"/>
    </source>
</evidence>